<evidence type="ECO:0000313" key="2">
    <source>
        <dbReference type="EMBL" id="NOU99720.1"/>
    </source>
</evidence>
<feature type="domain" description="DUF4183" evidence="1">
    <location>
        <begin position="75"/>
        <end position="145"/>
    </location>
</feature>
<sequence length="151" mass="17220">MGEDPENKIQLLGLAPAYNEASEANVCGVIHICFDLHVTSCSCHKYATKRRKKRPAKKIKHREIKYSARTYFFYAVSDGEKRVYTNEDQTPGYGFQCIPSPKITSYRQVFVNGVLQPRTLYRIRTGSLTLTSEDVPEKGVPIIVQSIRVYK</sequence>
<gene>
    <name evidence="2" type="ORF">GC097_06810</name>
</gene>
<evidence type="ECO:0000313" key="3">
    <source>
        <dbReference type="Proteomes" id="UP000618579"/>
    </source>
</evidence>
<reference evidence="2 3" key="1">
    <citation type="submission" date="2019-10" db="EMBL/GenBank/DDBJ databases">
        <title>Description of Paenibacillus pedi sp. nov.</title>
        <authorList>
            <person name="Carlier A."/>
            <person name="Qi S."/>
        </authorList>
    </citation>
    <scope>NUCLEOTIDE SEQUENCE [LARGE SCALE GENOMIC DNA]</scope>
    <source>
        <strain evidence="2 3">LMG 31457</strain>
    </source>
</reference>
<organism evidence="2 3">
    <name type="scientific">Paenibacillus planticolens</name>
    <dbReference type="NCBI Taxonomy" id="2654976"/>
    <lineage>
        <taxon>Bacteria</taxon>
        <taxon>Bacillati</taxon>
        <taxon>Bacillota</taxon>
        <taxon>Bacilli</taxon>
        <taxon>Bacillales</taxon>
        <taxon>Paenibacillaceae</taxon>
        <taxon>Paenibacillus</taxon>
    </lineage>
</organism>
<dbReference type="InterPro" id="IPR025237">
    <property type="entry name" value="DUF4183"/>
</dbReference>
<dbReference type="Proteomes" id="UP000618579">
    <property type="component" value="Unassembled WGS sequence"/>
</dbReference>
<name>A0ABX1ZI61_9BACL</name>
<dbReference type="Pfam" id="PF13799">
    <property type="entry name" value="DUF4183"/>
    <property type="match status" value="1"/>
</dbReference>
<accession>A0ABX1ZI61</accession>
<protein>
    <submittedName>
        <fullName evidence="2">DUF4183 domain-containing protein</fullName>
    </submittedName>
</protein>
<evidence type="ECO:0000259" key="1">
    <source>
        <dbReference type="Pfam" id="PF13799"/>
    </source>
</evidence>
<proteinExistence type="predicted"/>
<dbReference type="RefSeq" id="WP_376768366.1">
    <property type="nucleotide sequence ID" value="NZ_WHNZ01000015.1"/>
</dbReference>
<keyword evidence="3" id="KW-1185">Reference proteome</keyword>
<comment type="caution">
    <text evidence="2">The sequence shown here is derived from an EMBL/GenBank/DDBJ whole genome shotgun (WGS) entry which is preliminary data.</text>
</comment>
<dbReference type="EMBL" id="WHNZ01000015">
    <property type="protein sequence ID" value="NOU99720.1"/>
    <property type="molecule type" value="Genomic_DNA"/>
</dbReference>